<proteinExistence type="predicted"/>
<dbReference type="EMBL" id="OU015567">
    <property type="protein sequence ID" value="CAG5112162.1"/>
    <property type="molecule type" value="Genomic_DNA"/>
</dbReference>
<protein>
    <submittedName>
        <fullName evidence="2">Oidioi.mRNA.OKI2018_I69.chr2.g6405.t1.cds</fullName>
    </submittedName>
</protein>
<feature type="region of interest" description="Disordered" evidence="1">
    <location>
        <begin position="1"/>
        <end position="78"/>
    </location>
</feature>
<sequence>MKPNAATSTTHKKITPKRKAPAPPLMPKRSAPSSPELKTPNDFIIDEFEELDNNNKNSDELTDDGTKRTQRFPDPYLGERVQPAIEADFGKNKIDAKDSSVIGFYNQGSKRDDFQGLKFRRYFTFRTDDDKELIGSWLTKPQPRDNHRRPHFRN</sequence>
<name>A0ABN7T7R0_OIKDI</name>
<reference evidence="2 3" key="1">
    <citation type="submission" date="2021-04" db="EMBL/GenBank/DDBJ databases">
        <authorList>
            <person name="Bliznina A."/>
        </authorList>
    </citation>
    <scope>NUCLEOTIDE SEQUENCE [LARGE SCALE GENOMIC DNA]</scope>
</reference>
<evidence type="ECO:0000313" key="2">
    <source>
        <dbReference type="EMBL" id="CAG5112162.1"/>
    </source>
</evidence>
<organism evidence="2 3">
    <name type="scientific">Oikopleura dioica</name>
    <name type="common">Tunicate</name>
    <dbReference type="NCBI Taxonomy" id="34765"/>
    <lineage>
        <taxon>Eukaryota</taxon>
        <taxon>Metazoa</taxon>
        <taxon>Chordata</taxon>
        <taxon>Tunicata</taxon>
        <taxon>Appendicularia</taxon>
        <taxon>Copelata</taxon>
        <taxon>Oikopleuridae</taxon>
        <taxon>Oikopleura</taxon>
    </lineage>
</organism>
<dbReference type="Proteomes" id="UP001158576">
    <property type="component" value="Chromosome 2"/>
</dbReference>
<keyword evidence="3" id="KW-1185">Reference proteome</keyword>
<feature type="compositionally biased region" description="Basic residues" evidence="1">
    <location>
        <begin position="10"/>
        <end position="20"/>
    </location>
</feature>
<evidence type="ECO:0000256" key="1">
    <source>
        <dbReference type="SAM" id="MobiDB-lite"/>
    </source>
</evidence>
<evidence type="ECO:0000313" key="3">
    <source>
        <dbReference type="Proteomes" id="UP001158576"/>
    </source>
</evidence>
<gene>
    <name evidence="2" type="ORF">OKIOD_LOCUS15170</name>
</gene>
<accession>A0ABN7T7R0</accession>